<feature type="domain" description="Replication-associated protein ORF2/G2P" evidence="2">
    <location>
        <begin position="65"/>
        <end position="171"/>
    </location>
</feature>
<dbReference type="EMBL" id="JACOOQ010000029">
    <property type="protein sequence ID" value="MBC5641216.1"/>
    <property type="molecule type" value="Genomic_DNA"/>
</dbReference>
<organism evidence="3 4">
    <name type="scientific">Clostridium lentum</name>
    <dbReference type="NCBI Taxonomy" id="2763037"/>
    <lineage>
        <taxon>Bacteria</taxon>
        <taxon>Bacillati</taxon>
        <taxon>Bacillota</taxon>
        <taxon>Clostridia</taxon>
        <taxon>Eubacteriales</taxon>
        <taxon>Clostridiaceae</taxon>
        <taxon>Clostridium</taxon>
    </lineage>
</organism>
<sequence>MAIREKRFLCGKYLEIYPISKYEQKKSRSKKKKESRKEQKNLNDKNARKNLRRRIHANFDNKDLIVSLSYDAANLPKSEEAAIRDRNNYIRRIKNFRKKNGLDELKYIAVLEYREATDDKRTKTRIHHHIIISGMDRDKAEELWGKGTANANRMQANELGFEELANYLSKDPRGKKRWSQSKNIVIPMPKINDYKYSNKKLYELSQNQGEREVFEKLYPRFIYTGHDVVVNDVDGGIYIYIKMRRGE</sequence>
<feature type="compositionally biased region" description="Basic and acidic residues" evidence="1">
    <location>
        <begin position="35"/>
        <end position="47"/>
    </location>
</feature>
<evidence type="ECO:0000259" key="2">
    <source>
        <dbReference type="Pfam" id="PF23343"/>
    </source>
</evidence>
<feature type="region of interest" description="Disordered" evidence="1">
    <location>
        <begin position="25"/>
        <end position="52"/>
    </location>
</feature>
<accession>A0A8I0DQF4</accession>
<dbReference type="AlphaFoldDB" id="A0A8I0DQF4"/>
<protein>
    <recommendedName>
        <fullName evidence="2">Replication-associated protein ORF2/G2P domain-containing protein</fullName>
    </recommendedName>
</protein>
<name>A0A8I0DQF4_9CLOT</name>
<reference evidence="3" key="1">
    <citation type="submission" date="2020-08" db="EMBL/GenBank/DDBJ databases">
        <title>Genome public.</title>
        <authorList>
            <person name="Liu C."/>
            <person name="Sun Q."/>
        </authorList>
    </citation>
    <scope>NUCLEOTIDE SEQUENCE</scope>
    <source>
        <strain evidence="3">NSJ-42</strain>
    </source>
</reference>
<dbReference type="Pfam" id="PF23343">
    <property type="entry name" value="REP_ORF2-G2P"/>
    <property type="match status" value="1"/>
</dbReference>
<keyword evidence="4" id="KW-1185">Reference proteome</keyword>
<evidence type="ECO:0000256" key="1">
    <source>
        <dbReference type="SAM" id="MobiDB-lite"/>
    </source>
</evidence>
<dbReference type="RefSeq" id="WP_186835639.1">
    <property type="nucleotide sequence ID" value="NZ_JACOOQ010000029.1"/>
</dbReference>
<comment type="caution">
    <text evidence="3">The sequence shown here is derived from an EMBL/GenBank/DDBJ whole genome shotgun (WGS) entry which is preliminary data.</text>
</comment>
<evidence type="ECO:0000313" key="4">
    <source>
        <dbReference type="Proteomes" id="UP000662088"/>
    </source>
</evidence>
<evidence type="ECO:0000313" key="3">
    <source>
        <dbReference type="EMBL" id="MBC5641216.1"/>
    </source>
</evidence>
<gene>
    <name evidence="3" type="ORF">H8R92_12675</name>
</gene>
<proteinExistence type="predicted"/>
<dbReference type="InterPro" id="IPR056906">
    <property type="entry name" value="ORF2/G2P_dom"/>
</dbReference>
<dbReference type="Proteomes" id="UP000662088">
    <property type="component" value="Unassembled WGS sequence"/>
</dbReference>